<sequence>MPVRSSLRPQLRSRRVVALATAGALLAGGGSTAVAFALSGGSAGASSAAELLASAGSTSPALPVDHGILARLARLAEHAVHAQVVVVQHGTTHTWTFDRGRLAAVGSSSLQVAEADGQTVTIAVSSSTKVLPKRAGGLSGLKTGTAVDVLSEDGTAVAVLVPADWDHTVRGTISALANGSVTVTTAKGAIDTFGTTSTTRVLPSTVGGLGALQDGERVAVRERDGRALSIRVLPARPSSTGGSSSGTGSGGTGSSGSGAVTASVTLGA</sequence>
<reference evidence="2 3" key="1">
    <citation type="submission" date="2024-09" db="EMBL/GenBank/DDBJ databases">
        <authorList>
            <person name="Sun Q."/>
            <person name="Mori K."/>
        </authorList>
    </citation>
    <scope>NUCLEOTIDE SEQUENCE [LARGE SCALE GENOMIC DNA]</scope>
    <source>
        <strain evidence="2 3">JCM 15389</strain>
    </source>
</reference>
<dbReference type="EMBL" id="JBHLYQ010000125">
    <property type="protein sequence ID" value="MFC0082630.1"/>
    <property type="molecule type" value="Genomic_DNA"/>
</dbReference>
<comment type="caution">
    <text evidence="2">The sequence shown here is derived from an EMBL/GenBank/DDBJ whole genome shotgun (WGS) entry which is preliminary data.</text>
</comment>
<keyword evidence="3" id="KW-1185">Reference proteome</keyword>
<evidence type="ECO:0000313" key="2">
    <source>
        <dbReference type="EMBL" id="MFC0082630.1"/>
    </source>
</evidence>
<gene>
    <name evidence="2" type="ORF">ACFFRE_10850</name>
</gene>
<feature type="region of interest" description="Disordered" evidence="1">
    <location>
        <begin position="232"/>
        <end position="268"/>
    </location>
</feature>
<dbReference type="RefSeq" id="WP_377790244.1">
    <property type="nucleotide sequence ID" value="NZ_JBHLYQ010000125.1"/>
</dbReference>
<proteinExistence type="predicted"/>
<organism evidence="2 3">
    <name type="scientific">Aciditerrimonas ferrireducens</name>
    <dbReference type="NCBI Taxonomy" id="667306"/>
    <lineage>
        <taxon>Bacteria</taxon>
        <taxon>Bacillati</taxon>
        <taxon>Actinomycetota</taxon>
        <taxon>Acidimicrobiia</taxon>
        <taxon>Acidimicrobiales</taxon>
        <taxon>Acidimicrobiaceae</taxon>
        <taxon>Aciditerrimonas</taxon>
    </lineage>
</organism>
<accession>A0ABV6C4K9</accession>
<feature type="compositionally biased region" description="Gly residues" evidence="1">
    <location>
        <begin position="243"/>
        <end position="256"/>
    </location>
</feature>
<name>A0ABV6C4K9_9ACTN</name>
<evidence type="ECO:0008006" key="4">
    <source>
        <dbReference type="Google" id="ProtNLM"/>
    </source>
</evidence>
<protein>
    <recommendedName>
        <fullName evidence="4">DUF5666 domain-containing protein</fullName>
    </recommendedName>
</protein>
<dbReference type="Proteomes" id="UP001589788">
    <property type="component" value="Unassembled WGS sequence"/>
</dbReference>
<evidence type="ECO:0000313" key="3">
    <source>
        <dbReference type="Proteomes" id="UP001589788"/>
    </source>
</evidence>
<evidence type="ECO:0000256" key="1">
    <source>
        <dbReference type="SAM" id="MobiDB-lite"/>
    </source>
</evidence>